<dbReference type="GO" id="GO:0015159">
    <property type="term" value="F:polysaccharide transmembrane transporter activity"/>
    <property type="evidence" value="ECO:0007669"/>
    <property type="project" value="InterPro"/>
</dbReference>
<evidence type="ECO:0000256" key="7">
    <source>
        <dbReference type="ARBA" id="ARBA00022729"/>
    </source>
</evidence>
<dbReference type="EMBL" id="WNXD01000002">
    <property type="protein sequence ID" value="MBB2145937.1"/>
    <property type="molecule type" value="Genomic_DNA"/>
</dbReference>
<feature type="domain" description="Soluble ligand binding" evidence="19">
    <location>
        <begin position="591"/>
        <end position="636"/>
    </location>
</feature>
<dbReference type="Gene3D" id="3.10.560.10">
    <property type="entry name" value="Outer membrane lipoprotein wza domain like"/>
    <property type="match status" value="6"/>
</dbReference>
<feature type="domain" description="SLBB" evidence="20">
    <location>
        <begin position="236"/>
        <end position="313"/>
    </location>
</feature>
<evidence type="ECO:0000256" key="11">
    <source>
        <dbReference type="ARBA" id="ARBA00023136"/>
    </source>
</evidence>
<evidence type="ECO:0000256" key="2">
    <source>
        <dbReference type="ARBA" id="ARBA00009450"/>
    </source>
</evidence>
<keyword evidence="5" id="KW-0762">Sugar transport</keyword>
<keyword evidence="14" id="KW-0449">Lipoprotein</keyword>
<keyword evidence="3" id="KW-0813">Transport</keyword>
<dbReference type="InterPro" id="IPR003715">
    <property type="entry name" value="Poly_export_N"/>
</dbReference>
<evidence type="ECO:0000256" key="10">
    <source>
        <dbReference type="ARBA" id="ARBA00023114"/>
    </source>
</evidence>
<dbReference type="InterPro" id="IPR054765">
    <property type="entry name" value="SLBB_dom"/>
</dbReference>
<comment type="similarity">
    <text evidence="2">Belongs to the BexD/CtrA/VexA family.</text>
</comment>
<evidence type="ECO:0000256" key="17">
    <source>
        <dbReference type="SAM" id="SignalP"/>
    </source>
</evidence>
<dbReference type="PANTHER" id="PTHR33619:SF3">
    <property type="entry name" value="POLYSACCHARIDE EXPORT PROTEIN GFCE-RELATED"/>
    <property type="match status" value="1"/>
</dbReference>
<feature type="compositionally biased region" description="Basic and acidic residues" evidence="15">
    <location>
        <begin position="114"/>
        <end position="123"/>
    </location>
</feature>
<dbReference type="InterPro" id="IPR049712">
    <property type="entry name" value="Poly_export"/>
</dbReference>
<keyword evidence="16" id="KW-1133">Transmembrane helix</keyword>
<keyword evidence="10" id="KW-0626">Porin</keyword>
<feature type="domain" description="Soluble ligand binding" evidence="19">
    <location>
        <begin position="403"/>
        <end position="446"/>
    </location>
</feature>
<organism evidence="21 22">
    <name type="scientific">Pedobacter planticolens</name>
    <dbReference type="NCBI Taxonomy" id="2679964"/>
    <lineage>
        <taxon>Bacteria</taxon>
        <taxon>Pseudomonadati</taxon>
        <taxon>Bacteroidota</taxon>
        <taxon>Sphingobacteriia</taxon>
        <taxon>Sphingobacteriales</taxon>
        <taxon>Sphingobacteriaceae</taxon>
        <taxon>Pedobacter</taxon>
    </lineage>
</organism>
<evidence type="ECO:0000259" key="19">
    <source>
        <dbReference type="Pfam" id="PF10531"/>
    </source>
</evidence>
<evidence type="ECO:0000313" key="21">
    <source>
        <dbReference type="EMBL" id="MBB2145937.1"/>
    </source>
</evidence>
<evidence type="ECO:0000256" key="3">
    <source>
        <dbReference type="ARBA" id="ARBA00022448"/>
    </source>
</evidence>
<evidence type="ECO:0000256" key="5">
    <source>
        <dbReference type="ARBA" id="ARBA00022597"/>
    </source>
</evidence>
<dbReference type="GO" id="GO:0046930">
    <property type="term" value="C:pore complex"/>
    <property type="evidence" value="ECO:0007669"/>
    <property type="project" value="UniProtKB-KW"/>
</dbReference>
<evidence type="ECO:0000256" key="1">
    <source>
        <dbReference type="ARBA" id="ARBA00004571"/>
    </source>
</evidence>
<keyword evidence="22" id="KW-1185">Reference proteome</keyword>
<keyword evidence="12" id="KW-0564">Palmitate</keyword>
<evidence type="ECO:0000259" key="20">
    <source>
        <dbReference type="Pfam" id="PF22461"/>
    </source>
</evidence>
<dbReference type="GO" id="GO:0015288">
    <property type="term" value="F:porin activity"/>
    <property type="evidence" value="ECO:0007669"/>
    <property type="project" value="UniProtKB-KW"/>
</dbReference>
<evidence type="ECO:0000256" key="12">
    <source>
        <dbReference type="ARBA" id="ARBA00023139"/>
    </source>
</evidence>
<evidence type="ECO:0000259" key="18">
    <source>
        <dbReference type="Pfam" id="PF02563"/>
    </source>
</evidence>
<feature type="domain" description="Polysaccharide export protein N-terminal" evidence="18">
    <location>
        <begin position="151"/>
        <end position="215"/>
    </location>
</feature>
<feature type="chain" id="PRO_5037111608" evidence="17">
    <location>
        <begin position="25"/>
        <end position="826"/>
    </location>
</feature>
<evidence type="ECO:0000256" key="15">
    <source>
        <dbReference type="SAM" id="MobiDB-lite"/>
    </source>
</evidence>
<feature type="domain" description="Soluble ligand binding" evidence="19">
    <location>
        <begin position="492"/>
        <end position="541"/>
    </location>
</feature>
<dbReference type="InterPro" id="IPR019554">
    <property type="entry name" value="Soluble_ligand-bd"/>
</dbReference>
<evidence type="ECO:0000256" key="9">
    <source>
        <dbReference type="ARBA" id="ARBA00023065"/>
    </source>
</evidence>
<dbReference type="Pfam" id="PF02563">
    <property type="entry name" value="Poly_export"/>
    <property type="match status" value="1"/>
</dbReference>
<comment type="caution">
    <text evidence="21">The sequence shown here is derived from an EMBL/GenBank/DDBJ whole genome shotgun (WGS) entry which is preliminary data.</text>
</comment>
<dbReference type="Gene3D" id="3.30.1950.10">
    <property type="entry name" value="wza like domain"/>
    <property type="match status" value="1"/>
</dbReference>
<sequence length="826" mass="90708">MKRNIFQLFAILLISLSFSSTVLAQNNYANIKVDELSDARILEIVKSAESIGFTSEAQLEQMALARGMKAEEVRKFKLRVEKLRNPGNTNSDQSSTITTSTSRTYTEQPAVNADEEKNKKTEEESLAPKIFGSDLFRNGNITFEPNLRIATPKGYIIGPDDKLIIDLTGDNEKTYNLQVSPEGTINLEFVGRIAVGGLSIDQASSKIRSAMSSTYPALRSGRTNVAINLGNIRSIKVTITGQVVKAGTYTISSLSTIYNALGASGGPSTNGSYRNIQVIRNNKVVSKIDVYDFLLGGIQRDNIRLQDQDVIYIPVFEKRVEMQGEVVQPALFEVKNGENLQDVINFASGFTTKAYTAQIKSFQNTDKERRISDISSVAFSSYTPKNGDVYLVEPILDRFENRVEIAGAIFRPGQYELEKGLSLKALIIKAAGLTEDAFLNRGYINRLNADNTPSLLSFDVAKLMAGTIPDISLQREDKVTISSIFDLRDEYKITIQGEVRAPGIFNYADSMSLESVIQLAGGFKEGATAKRIEISRRIKNSDVSSVSARTAQVITVNVDQNLKILGNTVVLKPFDVISVRSSSGYQVQKQVTLEGEVLYPGPYTIIKKNERISDLIKRAGGLTPLAYTDGASLKRPGAEKVNPTDKNAINNKEEEDKKLLNLKRMQGTGVKDTLAAEVEQKLIQSDLVGINLTAILDRPLSKQDLIVEDGDVIRIPRQLQVVKVTGEVLSPNSIVYLSGRNFKDYVNGAGGFTDKALKNKAFVKYANGTAAGAKKFLFFNNYPRIRPGAEIFVPKRAEKERLNAQAWIGIGTAIASLGAILVSLLK</sequence>
<evidence type="ECO:0000256" key="4">
    <source>
        <dbReference type="ARBA" id="ARBA00022452"/>
    </source>
</evidence>
<gene>
    <name evidence="21" type="ORF">GM921_10595</name>
</gene>
<feature type="domain" description="Soluble ligand binding" evidence="19">
    <location>
        <begin position="721"/>
        <end position="758"/>
    </location>
</feature>
<dbReference type="AlphaFoldDB" id="A0A923DXN3"/>
<evidence type="ECO:0000256" key="8">
    <source>
        <dbReference type="ARBA" id="ARBA00023047"/>
    </source>
</evidence>
<reference evidence="21" key="1">
    <citation type="submission" date="2019-11" db="EMBL/GenBank/DDBJ databases">
        <title>Description of Pedobacter sp. LMG 31464T.</title>
        <authorList>
            <person name="Carlier A."/>
            <person name="Qi S."/>
            <person name="Vandamme P."/>
        </authorList>
    </citation>
    <scope>NUCLEOTIDE SEQUENCE</scope>
    <source>
        <strain evidence="21">LMG 31464</strain>
    </source>
</reference>
<feature type="transmembrane region" description="Helical" evidence="16">
    <location>
        <begin position="806"/>
        <end position="825"/>
    </location>
</feature>
<comment type="subcellular location">
    <subcellularLocation>
        <location evidence="1">Cell outer membrane</location>
        <topology evidence="1">Multi-pass membrane protein</topology>
    </subcellularLocation>
</comment>
<keyword evidence="9" id="KW-0406">Ion transport</keyword>
<dbReference type="Proteomes" id="UP000601055">
    <property type="component" value="Unassembled WGS sequence"/>
</dbReference>
<feature type="region of interest" description="Disordered" evidence="15">
    <location>
        <begin position="81"/>
        <end position="124"/>
    </location>
</feature>
<dbReference type="Pfam" id="PF22461">
    <property type="entry name" value="SLBB_2"/>
    <property type="match status" value="1"/>
</dbReference>
<dbReference type="PANTHER" id="PTHR33619">
    <property type="entry name" value="POLYSACCHARIDE EXPORT PROTEIN GFCE-RELATED"/>
    <property type="match status" value="1"/>
</dbReference>
<evidence type="ECO:0000256" key="13">
    <source>
        <dbReference type="ARBA" id="ARBA00023237"/>
    </source>
</evidence>
<dbReference type="Pfam" id="PF10531">
    <property type="entry name" value="SLBB"/>
    <property type="match status" value="5"/>
</dbReference>
<feature type="signal peptide" evidence="17">
    <location>
        <begin position="1"/>
        <end position="24"/>
    </location>
</feature>
<dbReference type="GO" id="GO:0009279">
    <property type="term" value="C:cell outer membrane"/>
    <property type="evidence" value="ECO:0007669"/>
    <property type="project" value="UniProtKB-SubCell"/>
</dbReference>
<accession>A0A923DXN3</accession>
<protein>
    <submittedName>
        <fullName evidence="21">Capsule biosynthesis protein</fullName>
    </submittedName>
</protein>
<feature type="domain" description="Soluble ligand binding" evidence="19">
    <location>
        <begin position="320"/>
        <end position="359"/>
    </location>
</feature>
<dbReference type="GO" id="GO:0006811">
    <property type="term" value="P:monoatomic ion transport"/>
    <property type="evidence" value="ECO:0007669"/>
    <property type="project" value="UniProtKB-KW"/>
</dbReference>
<name>A0A923DXN3_9SPHI</name>
<keyword evidence="8" id="KW-0625">Polysaccharide transport</keyword>
<keyword evidence="11 16" id="KW-0472">Membrane</keyword>
<keyword evidence="6 16" id="KW-0812">Transmembrane</keyword>
<dbReference type="RefSeq" id="WP_182922615.1">
    <property type="nucleotide sequence ID" value="NZ_WNXD01000002.1"/>
</dbReference>
<evidence type="ECO:0000256" key="16">
    <source>
        <dbReference type="SAM" id="Phobius"/>
    </source>
</evidence>
<evidence type="ECO:0000313" key="22">
    <source>
        <dbReference type="Proteomes" id="UP000601055"/>
    </source>
</evidence>
<keyword evidence="7 17" id="KW-0732">Signal</keyword>
<keyword evidence="4" id="KW-1134">Transmembrane beta strand</keyword>
<evidence type="ECO:0000256" key="14">
    <source>
        <dbReference type="ARBA" id="ARBA00023288"/>
    </source>
</evidence>
<evidence type="ECO:0000256" key="6">
    <source>
        <dbReference type="ARBA" id="ARBA00022692"/>
    </source>
</evidence>
<proteinExistence type="inferred from homology"/>
<feature type="compositionally biased region" description="Low complexity" evidence="15">
    <location>
        <begin position="89"/>
        <end position="106"/>
    </location>
</feature>
<keyword evidence="13" id="KW-0998">Cell outer membrane</keyword>